<reference evidence="2 3" key="1">
    <citation type="submission" date="2021-03" db="EMBL/GenBank/DDBJ databases">
        <title>Sequencing the genomes of 1000 actinobacteria strains.</title>
        <authorList>
            <person name="Klenk H.-P."/>
        </authorList>
    </citation>
    <scope>NUCLEOTIDE SEQUENCE [LARGE SCALE GENOMIC DNA]</scope>
    <source>
        <strain evidence="2 3">DSM 15797</strain>
    </source>
</reference>
<keyword evidence="1" id="KW-0812">Transmembrane</keyword>
<feature type="transmembrane region" description="Helical" evidence="1">
    <location>
        <begin position="184"/>
        <end position="203"/>
    </location>
</feature>
<feature type="transmembrane region" description="Helical" evidence="1">
    <location>
        <begin position="240"/>
        <end position="259"/>
    </location>
</feature>
<feature type="transmembrane region" description="Helical" evidence="1">
    <location>
        <begin position="155"/>
        <end position="177"/>
    </location>
</feature>
<dbReference type="RefSeq" id="WP_210000205.1">
    <property type="nucleotide sequence ID" value="NZ_BAAAJY010000001.1"/>
</dbReference>
<keyword evidence="1" id="KW-0472">Membrane</keyword>
<protein>
    <submittedName>
        <fullName evidence="2">ABC-2 type transport system permease protein</fullName>
    </submittedName>
</protein>
<dbReference type="EMBL" id="JAGIOF010000001">
    <property type="protein sequence ID" value="MBP2387738.1"/>
    <property type="molecule type" value="Genomic_DNA"/>
</dbReference>
<evidence type="ECO:0000313" key="3">
    <source>
        <dbReference type="Proteomes" id="UP001296993"/>
    </source>
</evidence>
<name>A0ABS4XH58_9MICC</name>
<dbReference type="Pfam" id="PF12730">
    <property type="entry name" value="ABC2_membrane_4"/>
    <property type="match status" value="1"/>
</dbReference>
<sequence>MRSELALLFRRRRTWAMLLALGAVPVLIAVAVRLTSGPPSGRGPAFLDRVAGNGLFVAVTGLLVCIPLFLPLTVAVVAGDTIAGEAGTGTLRYLLTAPVSRPRLLLVKYAAAVVFCLAAALMVALCGVLVGWMLFPVGPVTLLSGDTIAPAAALLRLGLIAAYAALSLLGLSAIGLFVSTLTDVPVGAMAATAVLAVTAQILGQLPQLDWLHPWLFPHHWLGFADLLREPILWTSFGDNALLQGGYILVFGALAWGRFASRDVLS</sequence>
<accession>A0ABS4XH58</accession>
<comment type="caution">
    <text evidence="2">The sequence shown here is derived from an EMBL/GenBank/DDBJ whole genome shotgun (WGS) entry which is preliminary data.</text>
</comment>
<evidence type="ECO:0000313" key="2">
    <source>
        <dbReference type="EMBL" id="MBP2387738.1"/>
    </source>
</evidence>
<keyword evidence="3" id="KW-1185">Reference proteome</keyword>
<feature type="transmembrane region" description="Helical" evidence="1">
    <location>
        <begin position="109"/>
        <end position="135"/>
    </location>
</feature>
<gene>
    <name evidence="2" type="ORF">JOF47_003249</name>
</gene>
<feature type="transmembrane region" description="Helical" evidence="1">
    <location>
        <begin position="55"/>
        <end position="78"/>
    </location>
</feature>
<dbReference type="Proteomes" id="UP001296993">
    <property type="component" value="Unassembled WGS sequence"/>
</dbReference>
<organism evidence="2 3">
    <name type="scientific">Paeniglutamicibacter kerguelensis</name>
    <dbReference type="NCBI Taxonomy" id="254788"/>
    <lineage>
        <taxon>Bacteria</taxon>
        <taxon>Bacillati</taxon>
        <taxon>Actinomycetota</taxon>
        <taxon>Actinomycetes</taxon>
        <taxon>Micrococcales</taxon>
        <taxon>Micrococcaceae</taxon>
        <taxon>Paeniglutamicibacter</taxon>
    </lineage>
</organism>
<evidence type="ECO:0000256" key="1">
    <source>
        <dbReference type="SAM" id="Phobius"/>
    </source>
</evidence>
<dbReference type="PANTHER" id="PTHR37305:SF1">
    <property type="entry name" value="MEMBRANE PROTEIN"/>
    <property type="match status" value="1"/>
</dbReference>
<keyword evidence="1" id="KW-1133">Transmembrane helix</keyword>
<dbReference type="PANTHER" id="PTHR37305">
    <property type="entry name" value="INTEGRAL MEMBRANE PROTEIN-RELATED"/>
    <property type="match status" value="1"/>
</dbReference>
<proteinExistence type="predicted"/>